<evidence type="ECO:0000256" key="1">
    <source>
        <dbReference type="ARBA" id="ARBA00002952"/>
    </source>
</evidence>
<sequence length="291" mass="30192">MARARVAPLARLLSSAGTSQAPVTVESCLPLTYNSTQSLHTAVTQISSQRGPCCVSTSREHAASLAGGQPFSLGFAASYATKKGGKAGKGGKGDKGGSKEAASADGGDAAAAEFSMAPFEKLMSAAVSHFQGELGKIHAGRASPGLLEPVEVSGHSERLPLRAYATVTVRSPSLLAVSVHNPQDTELVAAAIRSSPLRLSARVEGKEIVVPVPRPTLDGLKAMGKLVAQEAEKAKSAIRVARHKALKGIEGAIKADDAVHRAEKEVQKAADRMVAEVDRLKAAKEKELAEH</sequence>
<dbReference type="InterPro" id="IPR002661">
    <property type="entry name" value="Ribosome_recyc_fac"/>
</dbReference>
<feature type="domain" description="Ribosome recycling factor" evidence="8">
    <location>
        <begin position="131"/>
        <end position="288"/>
    </location>
</feature>
<dbReference type="GO" id="GO:0006412">
    <property type="term" value="P:translation"/>
    <property type="evidence" value="ECO:0007669"/>
    <property type="project" value="UniProtKB-KW"/>
</dbReference>
<evidence type="ECO:0000256" key="5">
    <source>
        <dbReference type="ARBA" id="ARBA00032397"/>
    </source>
</evidence>
<reference evidence="9" key="1">
    <citation type="submission" date="2021-01" db="EMBL/GenBank/DDBJ databases">
        <authorList>
            <person name="Corre E."/>
            <person name="Pelletier E."/>
            <person name="Niang G."/>
            <person name="Scheremetjew M."/>
            <person name="Finn R."/>
            <person name="Kale V."/>
            <person name="Holt S."/>
            <person name="Cochrane G."/>
            <person name="Meng A."/>
            <person name="Brown T."/>
            <person name="Cohen L."/>
        </authorList>
    </citation>
    <scope>NUCLEOTIDE SEQUENCE</scope>
    <source>
        <strain evidence="9">SAG 11-49</strain>
    </source>
</reference>
<evidence type="ECO:0000256" key="7">
    <source>
        <dbReference type="SAM" id="MobiDB-lite"/>
    </source>
</evidence>
<evidence type="ECO:0000256" key="3">
    <source>
        <dbReference type="ARBA" id="ARBA00014063"/>
    </source>
</evidence>
<proteinExistence type="inferred from homology"/>
<protein>
    <recommendedName>
        <fullName evidence="3">Ribosome-recycling factor, chloroplastic</fullName>
    </recommendedName>
    <alternativeName>
        <fullName evidence="5">Ribosome-releasing factor, chloroplastic</fullName>
    </alternativeName>
</protein>
<feature type="region of interest" description="Disordered" evidence="7">
    <location>
        <begin position="83"/>
        <end position="104"/>
    </location>
</feature>
<comment type="function">
    <text evidence="1">Responsible for the release of ribosomes from messenger RNA at the termination of chloroplastic protein biosynthesis.</text>
</comment>
<gene>
    <name evidence="9" type="ORF">CLEI1391_LOCUS17520</name>
</gene>
<evidence type="ECO:0000259" key="8">
    <source>
        <dbReference type="Pfam" id="PF01765"/>
    </source>
</evidence>
<dbReference type="InterPro" id="IPR036191">
    <property type="entry name" value="RRF_sf"/>
</dbReference>
<evidence type="ECO:0000256" key="6">
    <source>
        <dbReference type="SAM" id="Coils"/>
    </source>
</evidence>
<evidence type="ECO:0000313" key="9">
    <source>
        <dbReference type="EMBL" id="CAD8693337.1"/>
    </source>
</evidence>
<accession>A0A7S0WZ86</accession>
<dbReference type="GO" id="GO:0043023">
    <property type="term" value="F:ribosomal large subunit binding"/>
    <property type="evidence" value="ECO:0007669"/>
    <property type="project" value="TreeGrafter"/>
</dbReference>
<keyword evidence="4" id="KW-0648">Protein biosynthesis</keyword>
<dbReference type="EMBL" id="HBFB01031282">
    <property type="protein sequence ID" value="CAD8693337.1"/>
    <property type="molecule type" value="Transcribed_RNA"/>
</dbReference>
<dbReference type="GO" id="GO:0005739">
    <property type="term" value="C:mitochondrion"/>
    <property type="evidence" value="ECO:0007669"/>
    <property type="project" value="TreeGrafter"/>
</dbReference>
<dbReference type="PANTHER" id="PTHR20982:SF3">
    <property type="entry name" value="MITOCHONDRIAL RIBOSOME RECYCLING FACTOR PSEUDO 1"/>
    <property type="match status" value="1"/>
</dbReference>
<dbReference type="InterPro" id="IPR023584">
    <property type="entry name" value="Ribosome_recyc_fac_dom"/>
</dbReference>
<comment type="similarity">
    <text evidence="2">Belongs to the RRF family.</text>
</comment>
<organism evidence="9">
    <name type="scientific">Chlamydomonas leiostraca</name>
    <dbReference type="NCBI Taxonomy" id="1034604"/>
    <lineage>
        <taxon>Eukaryota</taxon>
        <taxon>Viridiplantae</taxon>
        <taxon>Chlorophyta</taxon>
        <taxon>core chlorophytes</taxon>
        <taxon>Chlorophyceae</taxon>
        <taxon>CS clade</taxon>
        <taxon>Chlamydomonadales</taxon>
        <taxon>Chlamydomonadaceae</taxon>
        <taxon>Chlamydomonas</taxon>
    </lineage>
</organism>
<feature type="coiled-coil region" evidence="6">
    <location>
        <begin position="252"/>
        <end position="290"/>
    </location>
</feature>
<dbReference type="Gene3D" id="3.30.1360.40">
    <property type="match status" value="1"/>
</dbReference>
<dbReference type="Gene3D" id="1.10.132.20">
    <property type="entry name" value="Ribosome-recycling factor"/>
    <property type="match status" value="1"/>
</dbReference>
<name>A0A7S0WZ86_9CHLO</name>
<evidence type="ECO:0000256" key="4">
    <source>
        <dbReference type="ARBA" id="ARBA00022917"/>
    </source>
</evidence>
<dbReference type="AlphaFoldDB" id="A0A7S0WZ86"/>
<dbReference type="Pfam" id="PF01765">
    <property type="entry name" value="RRF"/>
    <property type="match status" value="1"/>
</dbReference>
<evidence type="ECO:0000256" key="2">
    <source>
        <dbReference type="ARBA" id="ARBA00005912"/>
    </source>
</evidence>
<dbReference type="SUPFAM" id="SSF55194">
    <property type="entry name" value="Ribosome recycling factor, RRF"/>
    <property type="match status" value="1"/>
</dbReference>
<dbReference type="PANTHER" id="PTHR20982">
    <property type="entry name" value="RIBOSOME RECYCLING FACTOR"/>
    <property type="match status" value="1"/>
</dbReference>
<keyword evidence="6" id="KW-0175">Coiled coil</keyword>